<name>Q1LBM5_CUPMC</name>
<feature type="domain" description="p-hydroxybenzoic acid efflux pump subunit AaeA-like beta-barrel" evidence="5">
    <location>
        <begin position="270"/>
        <end position="361"/>
    </location>
</feature>
<dbReference type="InterPro" id="IPR058634">
    <property type="entry name" value="AaeA-lik-b-barrel"/>
</dbReference>
<dbReference type="Gene3D" id="2.40.30.170">
    <property type="match status" value="1"/>
</dbReference>
<keyword evidence="1" id="KW-0175">Coiled coil</keyword>
<keyword evidence="3" id="KW-1133">Transmembrane helix</keyword>
<dbReference type="EMBL" id="CP000353">
    <property type="protein sequence ID" value="ABF12451.1"/>
    <property type="molecule type" value="Genomic_DNA"/>
</dbReference>
<organism evidence="6 7">
    <name type="scientific">Cupriavidus metallidurans (strain ATCC 43123 / DSM 2839 / NBRC 102507 / CH34)</name>
    <name type="common">Ralstonia metallidurans</name>
    <dbReference type="NCBI Taxonomy" id="266264"/>
    <lineage>
        <taxon>Bacteria</taxon>
        <taxon>Pseudomonadati</taxon>
        <taxon>Pseudomonadota</taxon>
        <taxon>Betaproteobacteria</taxon>
        <taxon>Burkholderiales</taxon>
        <taxon>Burkholderiaceae</taxon>
        <taxon>Cupriavidus</taxon>
    </lineage>
</organism>
<dbReference type="Pfam" id="PF25917">
    <property type="entry name" value="BSH_RND"/>
    <property type="match status" value="1"/>
</dbReference>
<feature type="transmembrane region" description="Helical" evidence="3">
    <location>
        <begin position="31"/>
        <end position="52"/>
    </location>
</feature>
<dbReference type="HOGENOM" id="CLU_018816_15_1_4"/>
<feature type="compositionally biased region" description="Low complexity" evidence="2">
    <location>
        <begin position="1"/>
        <end position="13"/>
    </location>
</feature>
<keyword evidence="3" id="KW-0472">Membrane</keyword>
<dbReference type="Gene3D" id="2.40.50.100">
    <property type="match status" value="1"/>
</dbReference>
<dbReference type="PRINTS" id="PR01490">
    <property type="entry name" value="RTXTOXIND"/>
</dbReference>
<dbReference type="Pfam" id="PF25963">
    <property type="entry name" value="Beta-barrel_AAEA"/>
    <property type="match status" value="1"/>
</dbReference>
<feature type="region of interest" description="Disordered" evidence="2">
    <location>
        <begin position="1"/>
        <end position="22"/>
    </location>
</feature>
<dbReference type="InterPro" id="IPR050739">
    <property type="entry name" value="MFP"/>
</dbReference>
<proteinExistence type="predicted"/>
<reference evidence="7" key="1">
    <citation type="journal article" date="2010" name="PLoS ONE">
        <title>The complete genome sequence of Cupriavidus metallidurans strain CH34, a master survivalist in harsh and anthropogenic environments.</title>
        <authorList>
            <person name="Janssen P.J."/>
            <person name="Van Houdt R."/>
            <person name="Moors H."/>
            <person name="Monsieurs P."/>
            <person name="Morin N."/>
            <person name="Michaux A."/>
            <person name="Benotmane M.A."/>
            <person name="Leys N."/>
            <person name="Vallaeys T."/>
            <person name="Lapidus A."/>
            <person name="Monchy S."/>
            <person name="Medigue C."/>
            <person name="Taghavi S."/>
            <person name="McCorkle S."/>
            <person name="Dunn J."/>
            <person name="van der Lelie D."/>
            <person name="Mergeay M."/>
        </authorList>
    </citation>
    <scope>NUCLEOTIDE SEQUENCE [LARGE SCALE GENOMIC DNA]</scope>
    <source>
        <strain evidence="7">ATCC 43123 / DSM 2839 / NBRC 102507 / CH34</strain>
    </source>
</reference>
<evidence type="ECO:0000256" key="1">
    <source>
        <dbReference type="SAM" id="Coils"/>
    </source>
</evidence>
<keyword evidence="7" id="KW-1185">Reference proteome</keyword>
<protein>
    <submittedName>
        <fullName evidence="6">Multidrug resistance protein (HlyD family), emrA-like secretion</fullName>
    </submittedName>
</protein>
<feature type="domain" description="Multidrug resistance protein MdtA-like barrel-sandwich hybrid" evidence="4">
    <location>
        <begin position="69"/>
        <end position="262"/>
    </location>
</feature>
<sequence length="381" mass="40952">MSATHSAATASPAGVAPESAVPDRTSRRKQILLGAGLLLLALALAYGVRWWLYGRFIESTDDAYIQADSVTVAPKVNGYVAEVYVRDNQQIQAGQELVRLDNRQYQAAYDESQATVASRQADVTRAEADLAQQQARIAQAAAEVDGARANSRYAASQVERYAPLVKSGAETEERTAELRNAQTRASTTLAANEAALRVEQSQTVTLKARLEQAHAQLDVAQASARQAKLNLDDTVVRSTTAGRVADKGVRVGQFAQPGMRLLTVVPVQDLYLTANFKETQVGRMRPGQPVTLHVDALPGEELHGVVDSLSPGTGSQFALLPAQNATGNFTKIVQRVPVRIHVDVPTEARAILVPGLSVVVDIDTRELHPARTQADIKATHG</sequence>
<dbReference type="PANTHER" id="PTHR30386">
    <property type="entry name" value="MEMBRANE FUSION SUBUNIT OF EMRAB-TOLC MULTIDRUG EFFLUX PUMP"/>
    <property type="match status" value="1"/>
</dbReference>
<accession>Q1LBM5</accession>
<evidence type="ECO:0000256" key="2">
    <source>
        <dbReference type="SAM" id="MobiDB-lite"/>
    </source>
</evidence>
<evidence type="ECO:0000313" key="7">
    <source>
        <dbReference type="Proteomes" id="UP000002429"/>
    </source>
</evidence>
<dbReference type="InterPro" id="IPR058625">
    <property type="entry name" value="MdtA-like_BSH"/>
</dbReference>
<keyword evidence="3" id="KW-0812">Transmembrane</keyword>
<geneLocation type="plasmid" evidence="6 7">
    <name>megaplasmid</name>
</geneLocation>
<dbReference type="PANTHER" id="PTHR30386:SF24">
    <property type="entry name" value="MULTIDRUG RESISTANCE EFFLUX PUMP"/>
    <property type="match status" value="1"/>
</dbReference>
<keyword evidence="6" id="KW-0614">Plasmid</keyword>
<evidence type="ECO:0000259" key="4">
    <source>
        <dbReference type="Pfam" id="PF25917"/>
    </source>
</evidence>
<dbReference type="KEGG" id="rme:Rmet_5592"/>
<feature type="coiled-coil region" evidence="1">
    <location>
        <begin position="123"/>
        <end position="150"/>
    </location>
</feature>
<evidence type="ECO:0000256" key="3">
    <source>
        <dbReference type="SAM" id="Phobius"/>
    </source>
</evidence>
<dbReference type="Proteomes" id="UP000002429">
    <property type="component" value="Plasmid megaplasmid"/>
</dbReference>
<dbReference type="SUPFAM" id="SSF111369">
    <property type="entry name" value="HlyD-like secretion proteins"/>
    <property type="match status" value="2"/>
</dbReference>
<dbReference type="GO" id="GO:0055085">
    <property type="term" value="P:transmembrane transport"/>
    <property type="evidence" value="ECO:0007669"/>
    <property type="project" value="InterPro"/>
</dbReference>
<dbReference type="eggNOG" id="COG1566">
    <property type="taxonomic scope" value="Bacteria"/>
</dbReference>
<evidence type="ECO:0000259" key="5">
    <source>
        <dbReference type="Pfam" id="PF25963"/>
    </source>
</evidence>
<dbReference type="RefSeq" id="WP_011520000.1">
    <property type="nucleotide sequence ID" value="NC_007974.2"/>
</dbReference>
<evidence type="ECO:0000313" key="6">
    <source>
        <dbReference type="EMBL" id="ABF12451.1"/>
    </source>
</evidence>
<gene>
    <name evidence="6" type="ordered locus">Rmet_5592</name>
</gene>
<dbReference type="AlphaFoldDB" id="Q1LBM5"/>